<proteinExistence type="predicted"/>
<keyword evidence="1" id="KW-0732">Signal</keyword>
<dbReference type="Proteomes" id="UP000886796">
    <property type="component" value="Unassembled WGS sequence"/>
</dbReference>
<evidence type="ECO:0000313" key="2">
    <source>
        <dbReference type="EMBL" id="HIQ67564.1"/>
    </source>
</evidence>
<evidence type="ECO:0000256" key="1">
    <source>
        <dbReference type="SAM" id="SignalP"/>
    </source>
</evidence>
<feature type="signal peptide" evidence="1">
    <location>
        <begin position="1"/>
        <end position="23"/>
    </location>
</feature>
<dbReference type="AlphaFoldDB" id="A0A9D1CMR0"/>
<dbReference type="EMBL" id="DVFK01000052">
    <property type="protein sequence ID" value="HIQ67564.1"/>
    <property type="molecule type" value="Genomic_DNA"/>
</dbReference>
<comment type="caution">
    <text evidence="2">The sequence shown here is derived from an EMBL/GenBank/DDBJ whole genome shotgun (WGS) entry which is preliminary data.</text>
</comment>
<name>A0A9D1CMR0_9FIRM</name>
<organism evidence="2 3">
    <name type="scientific">Candidatus Faecousia excrementigallinarum</name>
    <dbReference type="NCBI Taxonomy" id="2840806"/>
    <lineage>
        <taxon>Bacteria</taxon>
        <taxon>Bacillati</taxon>
        <taxon>Bacillota</taxon>
        <taxon>Clostridia</taxon>
        <taxon>Eubacteriales</taxon>
        <taxon>Oscillospiraceae</taxon>
        <taxon>Faecousia</taxon>
    </lineage>
</organism>
<protein>
    <submittedName>
        <fullName evidence="2">Uncharacterized protein</fullName>
    </submittedName>
</protein>
<reference evidence="2" key="2">
    <citation type="journal article" date="2021" name="PeerJ">
        <title>Extensive microbial diversity within the chicken gut microbiome revealed by metagenomics and culture.</title>
        <authorList>
            <person name="Gilroy R."/>
            <person name="Ravi A."/>
            <person name="Getino M."/>
            <person name="Pursley I."/>
            <person name="Horton D.L."/>
            <person name="Alikhan N.F."/>
            <person name="Baker D."/>
            <person name="Gharbi K."/>
            <person name="Hall N."/>
            <person name="Watson M."/>
            <person name="Adriaenssens E.M."/>
            <person name="Foster-Nyarko E."/>
            <person name="Jarju S."/>
            <person name="Secka A."/>
            <person name="Antonio M."/>
            <person name="Oren A."/>
            <person name="Chaudhuri R.R."/>
            <person name="La Ragione R."/>
            <person name="Hildebrand F."/>
            <person name="Pallen M.J."/>
        </authorList>
    </citation>
    <scope>NUCLEOTIDE SEQUENCE</scope>
    <source>
        <strain evidence="2">13361</strain>
    </source>
</reference>
<sequence length="205" mass="23006">MKKILALLLSISLILCLPISVFAAETQQSSDSEEMKDILLSSTDDYFIVVSVPESEAEAYQKRLDSDPEFRESEIQAAFGSTSVSSRTLPPGIIDYQSYMYRADIQKMVDSAAGVGAFARWLQNLGRLVTLADIAGLIELSDTEEIFVFVADTLGAYIEWVQAQQKSWWEEALRDIINGVIKAVRLTIIQSNTEYPKAWRVLERI</sequence>
<gene>
    <name evidence="2" type="ORF">IAB74_03515</name>
</gene>
<reference evidence="2" key="1">
    <citation type="submission" date="2020-10" db="EMBL/GenBank/DDBJ databases">
        <authorList>
            <person name="Gilroy R."/>
        </authorList>
    </citation>
    <scope>NUCLEOTIDE SEQUENCE</scope>
    <source>
        <strain evidence="2">13361</strain>
    </source>
</reference>
<feature type="chain" id="PRO_5039565014" evidence="1">
    <location>
        <begin position="24"/>
        <end position="205"/>
    </location>
</feature>
<accession>A0A9D1CMR0</accession>
<evidence type="ECO:0000313" key="3">
    <source>
        <dbReference type="Proteomes" id="UP000886796"/>
    </source>
</evidence>